<comment type="caution">
    <text evidence="2">The sequence shown here is derived from an EMBL/GenBank/DDBJ whole genome shotgun (WGS) entry which is preliminary data.</text>
</comment>
<dbReference type="InterPro" id="IPR023296">
    <property type="entry name" value="Glyco_hydro_beta-prop_sf"/>
</dbReference>
<feature type="chain" id="PRO_5013883803" description="Dockerin domain-containing protein" evidence="1">
    <location>
        <begin position="27"/>
        <end position="450"/>
    </location>
</feature>
<dbReference type="PROSITE" id="PS00018">
    <property type="entry name" value="EF_HAND_1"/>
    <property type="match status" value="1"/>
</dbReference>
<keyword evidence="1" id="KW-0732">Signal</keyword>
<dbReference type="AlphaFoldDB" id="A0A2H0TLM1"/>
<evidence type="ECO:0000313" key="3">
    <source>
        <dbReference type="Proteomes" id="UP000228508"/>
    </source>
</evidence>
<organism evidence="2 3">
    <name type="scientific">Candidatus Nealsonbacteria bacterium CG10_big_fil_rev_8_21_14_0_10_36_23</name>
    <dbReference type="NCBI Taxonomy" id="1974709"/>
    <lineage>
        <taxon>Bacteria</taxon>
        <taxon>Candidatus Nealsoniibacteriota</taxon>
    </lineage>
</organism>
<protein>
    <recommendedName>
        <fullName evidence="4">Dockerin domain-containing protein</fullName>
    </recommendedName>
</protein>
<reference evidence="3" key="1">
    <citation type="submission" date="2017-09" db="EMBL/GenBank/DDBJ databases">
        <title>Depth-based differentiation of microbial function through sediment-hosted aquifers and enrichment of novel symbionts in the deep terrestrial subsurface.</title>
        <authorList>
            <person name="Probst A.J."/>
            <person name="Ladd B."/>
            <person name="Jarett J.K."/>
            <person name="Geller-Mcgrath D.E."/>
            <person name="Sieber C.M.K."/>
            <person name="Emerson J.B."/>
            <person name="Anantharaman K."/>
            <person name="Thomas B.C."/>
            <person name="Malmstrom R."/>
            <person name="Stieglmeier M."/>
            <person name="Klingl A."/>
            <person name="Woyke T."/>
            <person name="Ryan C.M."/>
            <person name="Banfield J.F."/>
        </authorList>
    </citation>
    <scope>NUCLEOTIDE SEQUENCE [LARGE SCALE GENOMIC DNA]</scope>
</reference>
<dbReference type="Gene3D" id="2.115.10.20">
    <property type="entry name" value="Glycosyl hydrolase domain, family 43"/>
    <property type="match status" value="1"/>
</dbReference>
<dbReference type="InterPro" id="IPR018247">
    <property type="entry name" value="EF_Hand_1_Ca_BS"/>
</dbReference>
<feature type="signal peptide" evidence="1">
    <location>
        <begin position="1"/>
        <end position="26"/>
    </location>
</feature>
<evidence type="ECO:0000256" key="1">
    <source>
        <dbReference type="SAM" id="SignalP"/>
    </source>
</evidence>
<evidence type="ECO:0008006" key="4">
    <source>
        <dbReference type="Google" id="ProtNLM"/>
    </source>
</evidence>
<proteinExistence type="predicted"/>
<name>A0A2H0TLM1_9BACT</name>
<gene>
    <name evidence="2" type="ORF">COV26_00590</name>
</gene>
<dbReference type="EMBL" id="PFCH01000011">
    <property type="protein sequence ID" value="PIR73054.1"/>
    <property type="molecule type" value="Genomic_DNA"/>
</dbReference>
<sequence length="450" mass="51087">MNIYKNIQIVGFILVLLFLSPFSVYAQSADRVTDVDISLTQYNMGTMHAHVTQEKDIAVGDPYPNYEYSLHVIKSPTSPSYRMFYGGRCYYDSQRNCQTPISGNYPSPNGGGDGDHIRYAYSDDGVNFTNTATPIIRPGKYEGIPPSSYDWDNRMDPTIIKWNNIYYMYYQVMVYSDFQPFLCPPGASGEKKQCDQIIYATSPDLINWTKHDQPIVIHVPSDTFFLFPKAIVLAGKIWLYFGYISDGGKTFRGPWLIQSTNPTLFDFNQKIRQQEPVEWGQHAVLWSDDPQKRLHVQMMTNWTLKNEYFTKTVPTLSFSKDGITWAYGNDVNSGTPILFPSYFHTRDHTFCSLATEINGGLQPLPFDPNTIETFFYCATFDGTVPWNADISAGKLTFTLKQPTPTPTPKPGDLNADGKVDIHDYNKIVANFGNPYTIFDYNELVGNFGSP</sequence>
<evidence type="ECO:0000313" key="2">
    <source>
        <dbReference type="EMBL" id="PIR73054.1"/>
    </source>
</evidence>
<dbReference type="Proteomes" id="UP000228508">
    <property type="component" value="Unassembled WGS sequence"/>
</dbReference>
<dbReference type="SUPFAM" id="SSF75005">
    <property type="entry name" value="Arabinanase/levansucrase/invertase"/>
    <property type="match status" value="1"/>
</dbReference>
<accession>A0A2H0TLM1</accession>